<comment type="caution">
    <text evidence="2">The sequence shown here is derived from an EMBL/GenBank/DDBJ whole genome shotgun (WGS) entry which is preliminary data.</text>
</comment>
<name>A0A7J6N228_PERCH</name>
<dbReference type="AlphaFoldDB" id="A0A7J6N228"/>
<feature type="non-terminal residue" evidence="2">
    <location>
        <position position="1"/>
    </location>
</feature>
<keyword evidence="3" id="KW-1185">Reference proteome</keyword>
<dbReference type="EMBL" id="JAAPAO010000005">
    <property type="protein sequence ID" value="KAF4677923.1"/>
    <property type="molecule type" value="Genomic_DNA"/>
</dbReference>
<evidence type="ECO:0000313" key="2">
    <source>
        <dbReference type="EMBL" id="KAF4677923.1"/>
    </source>
</evidence>
<dbReference type="OrthoDB" id="439611at2759"/>
<keyword evidence="1" id="KW-0175">Coiled coil</keyword>
<dbReference type="Proteomes" id="UP000591131">
    <property type="component" value="Unassembled WGS sequence"/>
</dbReference>
<protein>
    <submittedName>
        <fullName evidence="2">Uncharacterized protein</fullName>
    </submittedName>
</protein>
<gene>
    <name evidence="2" type="ORF">FOL47_008027</name>
</gene>
<reference evidence="2 3" key="1">
    <citation type="submission" date="2020-04" db="EMBL/GenBank/DDBJ databases">
        <title>Perkinsus chesapeaki whole genome sequence.</title>
        <authorList>
            <person name="Bogema D.R."/>
        </authorList>
    </citation>
    <scope>NUCLEOTIDE SEQUENCE [LARGE SCALE GENOMIC DNA]</scope>
    <source>
        <strain evidence="2">ATCC PRA-425</strain>
    </source>
</reference>
<sequence length="462" mass="52621">MSSESGLSSDTSAAAAEDAFGWPIWQGARSFDGHGECSLVAYDTARTETGEIIPIGDGETAVDLQKFRIGLTVVETDKKIWVEYSYEEFERLFVDEHDLYGEPADSQKRFDWLLGRLALVKDPVEGLVLIVSEETAIAASIGSDEEEEEALRVTRNVDKSQLRIQQLEKQAKRSKLEAKRRAKIEQIEKKRCNHEAEVALKIKEDARRRTEQLIQRAAEEKRRRDERVKALKQEEARVKLEQKKLNKLRDDNITRREIRSLLDLIEVFARSGPQFAARKRDQSSSDEVFWEAGKIFPCEVFRNFEHPDFGTEKRSRTVRESSRRLTHVGPHHRMGILQEDMLNAMDSLCSTAAPSINGPLHSVLSSSEVTSDWIEDMDHFIRVGDMGRAYRTYRLGLDNEVSLGLFPGNHDVSSLEQVLSSFMISVKTEGHHRRASIIVEDLCEMNLRQLAVKLSVLLLKAL</sequence>
<evidence type="ECO:0000256" key="1">
    <source>
        <dbReference type="SAM" id="Coils"/>
    </source>
</evidence>
<proteinExistence type="predicted"/>
<evidence type="ECO:0000313" key="3">
    <source>
        <dbReference type="Proteomes" id="UP000591131"/>
    </source>
</evidence>
<accession>A0A7J6N228</accession>
<organism evidence="2 3">
    <name type="scientific">Perkinsus chesapeaki</name>
    <name type="common">Clam parasite</name>
    <name type="synonym">Perkinsus andrewsi</name>
    <dbReference type="NCBI Taxonomy" id="330153"/>
    <lineage>
        <taxon>Eukaryota</taxon>
        <taxon>Sar</taxon>
        <taxon>Alveolata</taxon>
        <taxon>Perkinsozoa</taxon>
        <taxon>Perkinsea</taxon>
        <taxon>Perkinsida</taxon>
        <taxon>Perkinsidae</taxon>
        <taxon>Perkinsus</taxon>
    </lineage>
</organism>
<feature type="coiled-coil region" evidence="1">
    <location>
        <begin position="150"/>
        <end position="251"/>
    </location>
</feature>